<evidence type="ECO:0000256" key="1">
    <source>
        <dbReference type="SAM" id="MobiDB-lite"/>
    </source>
</evidence>
<feature type="region of interest" description="Disordered" evidence="1">
    <location>
        <begin position="24"/>
        <end position="49"/>
    </location>
</feature>
<comment type="caution">
    <text evidence="2">The sequence shown here is derived from an EMBL/GenBank/DDBJ whole genome shotgun (WGS) entry which is preliminary data.</text>
</comment>
<gene>
    <name evidence="2" type="ORF">J1605_001869</name>
</gene>
<keyword evidence="3" id="KW-1185">Reference proteome</keyword>
<proteinExistence type="predicted"/>
<dbReference type="Proteomes" id="UP001159641">
    <property type="component" value="Unassembled WGS sequence"/>
</dbReference>
<feature type="compositionally biased region" description="Basic and acidic residues" evidence="1">
    <location>
        <begin position="175"/>
        <end position="186"/>
    </location>
</feature>
<dbReference type="EMBL" id="JAIQCJ010000270">
    <property type="protein sequence ID" value="KAJ8797059.1"/>
    <property type="molecule type" value="Genomic_DNA"/>
</dbReference>
<protein>
    <submittedName>
        <fullName evidence="2">Uncharacterized protein</fullName>
    </submittedName>
</protein>
<sequence length="218" mass="22259">MPAALRKMSAPRAATQPLSLHVLARGSPSNSVPRAADSSRRPRGLGRPRAAAVEAWPPRLDHLGAGAAAAAAFLPTNVHSAAGRAPPAGLCNSGQPPPAAHAHFPPRMKRTPAPARFPAAAAAAAASRRTPGGLRAAQKAGTESPRKAGARSRTGALRTRRMRRGVSRSGPSQITERRRRLEESLGRGRQPTAVSARGEAQAAAAAAAAVAAAALGLR</sequence>
<organism evidence="2 3">
    <name type="scientific">Eschrichtius robustus</name>
    <name type="common">California gray whale</name>
    <name type="synonym">Eschrichtius gibbosus</name>
    <dbReference type="NCBI Taxonomy" id="9764"/>
    <lineage>
        <taxon>Eukaryota</taxon>
        <taxon>Metazoa</taxon>
        <taxon>Chordata</taxon>
        <taxon>Craniata</taxon>
        <taxon>Vertebrata</taxon>
        <taxon>Euteleostomi</taxon>
        <taxon>Mammalia</taxon>
        <taxon>Eutheria</taxon>
        <taxon>Laurasiatheria</taxon>
        <taxon>Artiodactyla</taxon>
        <taxon>Whippomorpha</taxon>
        <taxon>Cetacea</taxon>
        <taxon>Mysticeti</taxon>
        <taxon>Eschrichtiidae</taxon>
        <taxon>Eschrichtius</taxon>
    </lineage>
</organism>
<feature type="region of interest" description="Disordered" evidence="1">
    <location>
        <begin position="85"/>
        <end position="110"/>
    </location>
</feature>
<feature type="compositionally biased region" description="Low complexity" evidence="1">
    <location>
        <begin position="122"/>
        <end position="131"/>
    </location>
</feature>
<feature type="region of interest" description="Disordered" evidence="1">
    <location>
        <begin position="122"/>
        <end position="202"/>
    </location>
</feature>
<name>A0AB34I383_ESCRO</name>
<dbReference type="AlphaFoldDB" id="A0AB34I383"/>
<evidence type="ECO:0000313" key="2">
    <source>
        <dbReference type="EMBL" id="KAJ8797059.1"/>
    </source>
</evidence>
<accession>A0AB34I383</accession>
<reference evidence="2 3" key="1">
    <citation type="submission" date="2022-11" db="EMBL/GenBank/DDBJ databases">
        <title>Whole genome sequence of Eschrichtius robustus ER-17-0199.</title>
        <authorList>
            <person name="Bruniche-Olsen A."/>
            <person name="Black A.N."/>
            <person name="Fields C.J."/>
            <person name="Walden K."/>
            <person name="Dewoody J.A."/>
        </authorList>
    </citation>
    <scope>NUCLEOTIDE SEQUENCE [LARGE SCALE GENOMIC DNA]</scope>
    <source>
        <strain evidence="2">ER-17-0199</strain>
        <tissue evidence="2">Blubber</tissue>
    </source>
</reference>
<evidence type="ECO:0000313" key="3">
    <source>
        <dbReference type="Proteomes" id="UP001159641"/>
    </source>
</evidence>